<organism evidence="1 2">
    <name type="scientific">Araneus ventricosus</name>
    <name type="common">Orbweaver spider</name>
    <name type="synonym">Epeira ventricosa</name>
    <dbReference type="NCBI Taxonomy" id="182803"/>
    <lineage>
        <taxon>Eukaryota</taxon>
        <taxon>Metazoa</taxon>
        <taxon>Ecdysozoa</taxon>
        <taxon>Arthropoda</taxon>
        <taxon>Chelicerata</taxon>
        <taxon>Arachnida</taxon>
        <taxon>Araneae</taxon>
        <taxon>Araneomorphae</taxon>
        <taxon>Entelegynae</taxon>
        <taxon>Araneoidea</taxon>
        <taxon>Araneidae</taxon>
        <taxon>Araneus</taxon>
    </lineage>
</organism>
<comment type="caution">
    <text evidence="1">The sequence shown here is derived from an EMBL/GenBank/DDBJ whole genome shotgun (WGS) entry which is preliminary data.</text>
</comment>
<accession>A0A4Y2CDG3</accession>
<dbReference type="EMBL" id="BGPR01000174">
    <property type="protein sequence ID" value="GBM01858.1"/>
    <property type="molecule type" value="Genomic_DNA"/>
</dbReference>
<evidence type="ECO:0000313" key="1">
    <source>
        <dbReference type="EMBL" id="GBM01858.1"/>
    </source>
</evidence>
<name>A0A4Y2CDG3_ARAVE</name>
<gene>
    <name evidence="1" type="ORF">AVEN_218978_1</name>
</gene>
<dbReference type="AlphaFoldDB" id="A0A4Y2CDG3"/>
<protein>
    <submittedName>
        <fullName evidence="1">Uncharacterized protein</fullName>
    </submittedName>
</protein>
<proteinExistence type="predicted"/>
<sequence length="90" mass="9838">MYNMTSETLVLASVEGLSMLVKEIFHRLVMGVLPVVRGSRWPSGKLLARGRKVSGSKPDSAEDSPYIRGSCTLNHMLGAKHPPAGVVWKF</sequence>
<dbReference type="Proteomes" id="UP000499080">
    <property type="component" value="Unassembled WGS sequence"/>
</dbReference>
<keyword evidence="2" id="KW-1185">Reference proteome</keyword>
<reference evidence="1 2" key="1">
    <citation type="journal article" date="2019" name="Sci. Rep.">
        <title>Orb-weaving spider Araneus ventricosus genome elucidates the spidroin gene catalogue.</title>
        <authorList>
            <person name="Kono N."/>
            <person name="Nakamura H."/>
            <person name="Ohtoshi R."/>
            <person name="Moran D.A.P."/>
            <person name="Shinohara A."/>
            <person name="Yoshida Y."/>
            <person name="Fujiwara M."/>
            <person name="Mori M."/>
            <person name="Tomita M."/>
            <person name="Arakawa K."/>
        </authorList>
    </citation>
    <scope>NUCLEOTIDE SEQUENCE [LARGE SCALE GENOMIC DNA]</scope>
</reference>
<evidence type="ECO:0000313" key="2">
    <source>
        <dbReference type="Proteomes" id="UP000499080"/>
    </source>
</evidence>